<dbReference type="Proteomes" id="UP000026960">
    <property type="component" value="Chromosome 12"/>
</dbReference>
<keyword evidence="4" id="KW-1185">Reference proteome</keyword>
<dbReference type="PaxDb" id="65489-OBART12G17420.1"/>
<evidence type="ECO:0000259" key="2">
    <source>
        <dbReference type="Pfam" id="PF07762"/>
    </source>
</evidence>
<dbReference type="InterPro" id="IPR011676">
    <property type="entry name" value="DUF1618"/>
</dbReference>
<dbReference type="eggNOG" id="ENOG502R3BN">
    <property type="taxonomic scope" value="Eukaryota"/>
</dbReference>
<feature type="compositionally biased region" description="Low complexity" evidence="1">
    <location>
        <begin position="582"/>
        <end position="593"/>
    </location>
</feature>
<dbReference type="EnsemblPlants" id="OBART12G17420.1">
    <property type="protein sequence ID" value="OBART12G17420.1"/>
    <property type="gene ID" value="OBART12G17420"/>
</dbReference>
<feature type="domain" description="DUF1618" evidence="2">
    <location>
        <begin position="258"/>
        <end position="396"/>
    </location>
</feature>
<dbReference type="PANTHER" id="PTHR33074">
    <property type="entry name" value="EXPRESSED PROTEIN-RELATED"/>
    <property type="match status" value="1"/>
</dbReference>
<proteinExistence type="predicted"/>
<feature type="compositionally biased region" description="Low complexity" evidence="1">
    <location>
        <begin position="565"/>
        <end position="575"/>
    </location>
</feature>
<protein>
    <recommendedName>
        <fullName evidence="2">DUF1618 domain-containing protein</fullName>
    </recommendedName>
</protein>
<dbReference type="AlphaFoldDB" id="A0A0D3HW92"/>
<feature type="domain" description="DUF1618" evidence="2">
    <location>
        <begin position="758"/>
        <end position="889"/>
    </location>
</feature>
<name>A0A0D3HW92_9ORYZ</name>
<feature type="region of interest" description="Disordered" evidence="1">
    <location>
        <begin position="565"/>
        <end position="593"/>
    </location>
</feature>
<reference evidence="3" key="1">
    <citation type="journal article" date="2009" name="Rice">
        <title>De Novo Next Generation Sequencing of Plant Genomes.</title>
        <authorList>
            <person name="Rounsley S."/>
            <person name="Marri P.R."/>
            <person name="Yu Y."/>
            <person name="He R."/>
            <person name="Sisneros N."/>
            <person name="Goicoechea J.L."/>
            <person name="Lee S.J."/>
            <person name="Angelova A."/>
            <person name="Kudrna D."/>
            <person name="Luo M."/>
            <person name="Affourtit J."/>
            <person name="Desany B."/>
            <person name="Knight J."/>
            <person name="Niazi F."/>
            <person name="Egholm M."/>
            <person name="Wing R.A."/>
        </authorList>
    </citation>
    <scope>NUCLEOTIDE SEQUENCE [LARGE SCALE GENOMIC DNA]</scope>
    <source>
        <strain evidence="3">cv. IRGC 105608</strain>
    </source>
</reference>
<accession>A0A0D3HW92</accession>
<evidence type="ECO:0000313" key="3">
    <source>
        <dbReference type="EnsemblPlants" id="OBART12G17420.1"/>
    </source>
</evidence>
<evidence type="ECO:0000313" key="4">
    <source>
        <dbReference type="Proteomes" id="UP000026960"/>
    </source>
</evidence>
<reference evidence="3" key="2">
    <citation type="submission" date="2015-03" db="UniProtKB">
        <authorList>
            <consortium name="EnsemblPlants"/>
        </authorList>
    </citation>
    <scope>IDENTIFICATION</scope>
</reference>
<organism evidence="3">
    <name type="scientific">Oryza barthii</name>
    <dbReference type="NCBI Taxonomy" id="65489"/>
    <lineage>
        <taxon>Eukaryota</taxon>
        <taxon>Viridiplantae</taxon>
        <taxon>Streptophyta</taxon>
        <taxon>Embryophyta</taxon>
        <taxon>Tracheophyta</taxon>
        <taxon>Spermatophyta</taxon>
        <taxon>Magnoliopsida</taxon>
        <taxon>Liliopsida</taxon>
        <taxon>Poales</taxon>
        <taxon>Poaceae</taxon>
        <taxon>BOP clade</taxon>
        <taxon>Oryzoideae</taxon>
        <taxon>Oryzeae</taxon>
        <taxon>Oryzinae</taxon>
        <taxon>Oryza</taxon>
    </lineage>
</organism>
<evidence type="ECO:0000256" key="1">
    <source>
        <dbReference type="SAM" id="MobiDB-lite"/>
    </source>
</evidence>
<dbReference type="Gramene" id="OBART12G17420.1">
    <property type="protein sequence ID" value="OBART12G17420.1"/>
    <property type="gene ID" value="OBART12G17420"/>
</dbReference>
<dbReference type="HOGENOM" id="CLU_298509_0_0_1"/>
<dbReference type="Pfam" id="PF07762">
    <property type="entry name" value="DUF1618"/>
    <property type="match status" value="2"/>
</dbReference>
<dbReference type="PANTHER" id="PTHR33074:SF79">
    <property type="entry name" value="EXPRESSED PROTEIN"/>
    <property type="match status" value="1"/>
</dbReference>
<sequence>MSPPPPRRSRARPRRPPDTIHSWIILDRCAHCSDGDVVGDDDDDDVTASEIAHTCSGRRIRASLRVADPPAVSRLHLHRLDGPWPDAYDLHHAEVLAAHNGAILFRTGVPFSDPGFVAPGHFPVDYFVYTAGGGAAASPPSLTRLPPCFIGGFSDPAEDEYYKPYRVQRQRIMLGENIGFLSGDVAGEFTVADIRNYDGNSLELCIFNHHATLPSPSPEQSPEQWRIQRVPKIGDDDELPKWVNDLVLPLHGHYLCCVDFYNGILLIDADNLQQFSYIPLPEEAMNGSRRVDDDEDDPGPARRVSVTGAGLVTLVCVDKIATRGKITRDFTIKSWVLTNIHHHHNNKSRRRWRRSFAMGSDEFWRICAENHRRLPRRGAAAAPAFPVVSLADPHAVSFLLKDDGRDLYWIVEIDMVKRAMRSPVALYIHEEEEGEGEGEGEERECGGGSCMLWKAFCGHYFIPSCRKRSETMQKAKQERTMDKSGTHGNVETGEGKTRVCNARQHRLVAYGNGSNEGLAQFAAAFTHRAAVPWVEAGKTLDHLTVATWKRMDGWSWTALSAAGATTTTSSAATMTPRRRRSPTPAAGTPSASPYDLGDAEAIAAHRGSILLSARVPFADLGTVAPGQFPVDYYVYTAGEGLRRPSLTRLPPCFIGGFSSPEVDRHFKPHRCQQQRVMVEQNVGFFCHGAGNFTVADINIHKGKAVELCVLNHYADCPQQPQWKVQILEMQQQPNQNHHLRGWWTDAVLPLHDSYLACVDCYHGIILIDVKTQRYFNYIPLPAEAKHGRRRVDKYSPDPARSASINSAGNITVVCIADDNAAAGGRNNNSTAGSAFIEIESWCLVDIHESRWILDFTMEAGKFWDICSAANQPLLPHAPPTFPLVSMANPFAISFLLYDKANNFLLEDKGNGLYWMIEVDMRNQILLSPATLYISEEEEEELFINGKEEEQERCCDERYPPMKYFYGHNFIPSWFPSYLKKGGDTTSRLRSLMMQQAKQESVMQKIGR</sequence>